<dbReference type="KEGG" id="hlc:CHINAEXTREME11950"/>
<dbReference type="EMBL" id="CP019285">
    <property type="protein sequence ID" value="APW98448.1"/>
    <property type="molecule type" value="Genomic_DNA"/>
</dbReference>
<keyword evidence="4" id="KW-1185">Reference proteome</keyword>
<dbReference type="Proteomes" id="UP000011555">
    <property type="component" value="Unassembled WGS sequence"/>
</dbReference>
<dbReference type="AlphaFoldDB" id="M0LMN8"/>
<name>M0LMN8_NATLA</name>
<evidence type="ECO:0000313" key="3">
    <source>
        <dbReference type="EMBL" id="EMA33295.1"/>
    </source>
</evidence>
<reference evidence="2" key="3">
    <citation type="submission" date="2017-01" db="EMBL/GenBank/DDBJ databases">
        <authorList>
            <person name="Mah S.A."/>
            <person name="Swanson W.J."/>
            <person name="Moy G.W."/>
            <person name="Vacquier V.D."/>
        </authorList>
    </citation>
    <scope>NUCLEOTIDE SEQUENCE</scope>
    <source>
        <strain evidence="2">AJ5</strain>
    </source>
</reference>
<evidence type="ECO:0000313" key="2">
    <source>
        <dbReference type="EMBL" id="APW98448.1"/>
    </source>
</evidence>
<reference evidence="2 5" key="1">
    <citation type="journal article" date="2011" name="J. Bacteriol.">
        <title>Genome sequence of Halobiforma lacisalsi AJ5, an extremely halophilic archaeon which harbors a bop gene.</title>
        <authorList>
            <person name="Jiang X."/>
            <person name="Wang S."/>
            <person name="Cheng H."/>
            <person name="Huo Y."/>
            <person name="Zhang X."/>
            <person name="Zhu X."/>
            <person name="Han X."/>
            <person name="Ni P."/>
            <person name="Wu M."/>
        </authorList>
    </citation>
    <scope>NUCLEOTIDE SEQUENCE [LARGE SCALE GENOMIC DNA]</scope>
    <source>
        <strain evidence="2 5">AJ5</strain>
    </source>
</reference>
<sequence>MDVRQVVPNDAIPSVDEPTFGTDYYEGLDEDVIVIESTLSKTYPMSILDNHESSTMSSRMPVAKRQARATSPRRSITATTCTLTIPRATGSASGHIVERS</sequence>
<organism evidence="3 4">
    <name type="scientific">Natronobacterium lacisalsi AJ5</name>
    <dbReference type="NCBI Taxonomy" id="358396"/>
    <lineage>
        <taxon>Archaea</taxon>
        <taxon>Methanobacteriati</taxon>
        <taxon>Methanobacteriota</taxon>
        <taxon>Stenosarchaea group</taxon>
        <taxon>Halobacteria</taxon>
        <taxon>Halobacteriales</taxon>
        <taxon>Natrialbaceae</taxon>
        <taxon>Natronobacterium</taxon>
    </lineage>
</organism>
<reference evidence="3 4" key="2">
    <citation type="journal article" date="2014" name="PLoS Genet.">
        <title>Phylogenetically driven sequencing of extremely halophilic archaea reveals strategies for static and dynamic osmo-response.</title>
        <authorList>
            <person name="Becker E.A."/>
            <person name="Seitzer P.M."/>
            <person name="Tritt A."/>
            <person name="Larsen D."/>
            <person name="Krusor M."/>
            <person name="Yao A.I."/>
            <person name="Wu D."/>
            <person name="Madern D."/>
            <person name="Eisen J.A."/>
            <person name="Darling A.E."/>
            <person name="Facciotti M.T."/>
        </authorList>
    </citation>
    <scope>NUCLEOTIDE SEQUENCE [LARGE SCALE GENOMIC DNA]</scope>
    <source>
        <strain evidence="3 4">AJ5</strain>
    </source>
</reference>
<evidence type="ECO:0000313" key="5">
    <source>
        <dbReference type="Proteomes" id="UP000186547"/>
    </source>
</evidence>
<proteinExistence type="predicted"/>
<gene>
    <name evidence="3" type="ORF">C445_09239</name>
    <name evidence="2" type="ORF">CHINAEXTREME_11950</name>
</gene>
<evidence type="ECO:0000313" key="4">
    <source>
        <dbReference type="Proteomes" id="UP000011555"/>
    </source>
</evidence>
<dbReference type="Proteomes" id="UP000186547">
    <property type="component" value="Chromosome"/>
</dbReference>
<accession>M0LMN8</accession>
<feature type="compositionally biased region" description="Polar residues" evidence="1">
    <location>
        <begin position="68"/>
        <end position="77"/>
    </location>
</feature>
<evidence type="ECO:0000256" key="1">
    <source>
        <dbReference type="SAM" id="MobiDB-lite"/>
    </source>
</evidence>
<feature type="region of interest" description="Disordered" evidence="1">
    <location>
        <begin position="51"/>
        <end position="77"/>
    </location>
</feature>
<dbReference type="EMBL" id="AOLZ01000036">
    <property type="protein sequence ID" value="EMA33295.1"/>
    <property type="molecule type" value="Genomic_DNA"/>
</dbReference>
<protein>
    <submittedName>
        <fullName evidence="3">Uncharacterized protein</fullName>
    </submittedName>
</protein>